<sequence>MLKTAALRIPQIRRLWQDRASLLAQRDALLRENQQLRASGEPGSGSVFFHYNCSFDAIGAMNSHARSDLQAHPSYVTNFLGVKVSPRFFPGILGGKAGTVEPIPIPANWHADIAEWAAALRAVDLASGRFRVVELGCGWGCWLNNTGVAARNRGLEVELIGIEGDSEHVAYAHEAMATNGFSEKEFSIIHGVAAPRKGVALFPIVENPGASWGSEPILEASAAQIKEASTSGQYQQLDAVPLVEIVKGEPVDLLHIDIQGGEADFVEAAISDLNKFVRYIVIGTHSRQIEGRIMTALLNEGWKLEMERPAIIELVDGRPRISVDGVQGWRNAFSI</sequence>
<protein>
    <recommendedName>
        <fullName evidence="1">Methyltransferase FkbM domain-containing protein</fullName>
    </recommendedName>
</protein>
<dbReference type="STRING" id="754035.Mesau_05030"/>
<dbReference type="KEGG" id="mam:Mesau_05030"/>
<dbReference type="SUPFAM" id="SSF53335">
    <property type="entry name" value="S-adenosyl-L-methionine-dependent methyltransferases"/>
    <property type="match status" value="1"/>
</dbReference>
<feature type="domain" description="Methyltransferase FkbM" evidence="1">
    <location>
        <begin position="142"/>
        <end position="282"/>
    </location>
</feature>
<dbReference type="InterPro" id="IPR006342">
    <property type="entry name" value="FkbM_mtfrase"/>
</dbReference>
<dbReference type="EMBL" id="CP003358">
    <property type="protein sequence ID" value="AGB47342.1"/>
    <property type="molecule type" value="Genomic_DNA"/>
</dbReference>
<evidence type="ECO:0000259" key="1">
    <source>
        <dbReference type="Pfam" id="PF05050"/>
    </source>
</evidence>
<evidence type="ECO:0000313" key="2">
    <source>
        <dbReference type="EMBL" id="AGB47342.1"/>
    </source>
</evidence>
<dbReference type="AlphaFoldDB" id="L0KPL0"/>
<dbReference type="OrthoDB" id="7567573at2"/>
<dbReference type="Proteomes" id="UP000010998">
    <property type="component" value="Chromosome"/>
</dbReference>
<dbReference type="eggNOG" id="COG2813">
    <property type="taxonomic scope" value="Bacteria"/>
</dbReference>
<evidence type="ECO:0000313" key="3">
    <source>
        <dbReference type="Proteomes" id="UP000010998"/>
    </source>
</evidence>
<organism evidence="2 3">
    <name type="scientific">Mesorhizobium australicum (strain HAMBI 3006 / LMG 24608 / WSM2073)</name>
    <dbReference type="NCBI Taxonomy" id="754035"/>
    <lineage>
        <taxon>Bacteria</taxon>
        <taxon>Pseudomonadati</taxon>
        <taxon>Pseudomonadota</taxon>
        <taxon>Alphaproteobacteria</taxon>
        <taxon>Hyphomicrobiales</taxon>
        <taxon>Phyllobacteriaceae</taxon>
        <taxon>Mesorhizobium</taxon>
    </lineage>
</organism>
<name>L0KPL0_MESAW</name>
<reference evidence="3" key="1">
    <citation type="submission" date="2012-02" db="EMBL/GenBank/DDBJ databases">
        <title>Complete sequence of Mesorhizobium australicum WSM2073.</title>
        <authorList>
            <person name="Lucas S."/>
            <person name="Han J."/>
            <person name="Lapidus A."/>
            <person name="Cheng J.-F."/>
            <person name="Goodwin L."/>
            <person name="Pitluck S."/>
            <person name="Peters L."/>
            <person name="Gu W."/>
            <person name="Detter J.C."/>
            <person name="Han C."/>
            <person name="Tapia R."/>
            <person name="Land M."/>
            <person name="Hauser L."/>
            <person name="Kyrpides N."/>
            <person name="Ivanova N."/>
            <person name="Pagani I."/>
            <person name="Reeve W.G."/>
            <person name="Howieson J.G."/>
            <person name="Tiwari R.P."/>
            <person name="O'Hara G.W."/>
            <person name="Atkins C.A."/>
            <person name="Ronson C.W."/>
            <person name="Nandasena K.G."/>
            <person name="Woyke T."/>
        </authorList>
    </citation>
    <scope>NUCLEOTIDE SEQUENCE [LARGE SCALE GENOMIC DNA]</scope>
    <source>
        <strain evidence="3">LMG 24608 / HAMBI 3006 / WSM2073</strain>
    </source>
</reference>
<dbReference type="InterPro" id="IPR029063">
    <property type="entry name" value="SAM-dependent_MTases_sf"/>
</dbReference>
<accession>L0KPL0</accession>
<dbReference type="HOGENOM" id="CLU_071547_0_0_5"/>
<keyword evidence="3" id="KW-1185">Reference proteome</keyword>
<proteinExistence type="predicted"/>
<dbReference type="Pfam" id="PF05050">
    <property type="entry name" value="Methyltransf_21"/>
    <property type="match status" value="1"/>
</dbReference>
<dbReference type="Gene3D" id="3.40.50.150">
    <property type="entry name" value="Vaccinia Virus protein VP39"/>
    <property type="match status" value="1"/>
</dbReference>
<gene>
    <name evidence="2" type="ordered locus">Mesau_05030</name>
</gene>